<dbReference type="Gene3D" id="3.30.920.30">
    <property type="entry name" value="Hypothetical protein"/>
    <property type="match status" value="1"/>
</dbReference>
<evidence type="ECO:0000256" key="1">
    <source>
        <dbReference type="ARBA" id="ARBA00006620"/>
    </source>
</evidence>
<gene>
    <name evidence="8" type="ORF">COX44_00775</name>
</gene>
<evidence type="ECO:0000313" key="8">
    <source>
        <dbReference type="EMBL" id="PIP17269.1"/>
    </source>
</evidence>
<dbReference type="EMBL" id="PCRH01000018">
    <property type="protein sequence ID" value="PIP17269.1"/>
    <property type="molecule type" value="Genomic_DNA"/>
</dbReference>
<keyword evidence="2" id="KW-1277">Toxin-antitoxin system</keyword>
<dbReference type="PANTHER" id="PTHR34873:SF3">
    <property type="entry name" value="ADDICTION MODULE TOXIN, HICA FAMILY"/>
    <property type="match status" value="1"/>
</dbReference>
<comment type="caution">
    <text evidence="8">The sequence shown here is derived from an EMBL/GenBank/DDBJ whole genome shotgun (WGS) entry which is preliminary data.</text>
</comment>
<dbReference type="Proteomes" id="UP000231480">
    <property type="component" value="Unassembled WGS sequence"/>
</dbReference>
<keyword evidence="7" id="KW-0346">Stress response</keyword>
<keyword evidence="3" id="KW-0540">Nuclease</keyword>
<dbReference type="AlphaFoldDB" id="A0A2G9YDE5"/>
<keyword evidence="5" id="KW-0378">Hydrolase</keyword>
<evidence type="ECO:0000256" key="5">
    <source>
        <dbReference type="ARBA" id="ARBA00022801"/>
    </source>
</evidence>
<reference evidence="8 9" key="1">
    <citation type="submission" date="2017-09" db="EMBL/GenBank/DDBJ databases">
        <title>Depth-based differentiation of microbial function through sediment-hosted aquifers and enrichment of novel symbionts in the deep terrestrial subsurface.</title>
        <authorList>
            <person name="Probst A.J."/>
            <person name="Ladd B."/>
            <person name="Jarett J.K."/>
            <person name="Geller-Mcgrath D.E."/>
            <person name="Sieber C.M."/>
            <person name="Emerson J.B."/>
            <person name="Anantharaman K."/>
            <person name="Thomas B.C."/>
            <person name="Malmstrom R."/>
            <person name="Stieglmeier M."/>
            <person name="Klingl A."/>
            <person name="Woyke T."/>
            <person name="Ryan C.M."/>
            <person name="Banfield J.F."/>
        </authorList>
    </citation>
    <scope>NUCLEOTIDE SEQUENCE [LARGE SCALE GENOMIC DNA]</scope>
    <source>
        <strain evidence="8">CG23_combo_of_CG06-09_8_20_14_all_37_13</strain>
    </source>
</reference>
<keyword evidence="4" id="KW-0255">Endonuclease</keyword>
<name>A0A2G9YDE5_9BACT</name>
<dbReference type="GO" id="GO:0003729">
    <property type="term" value="F:mRNA binding"/>
    <property type="evidence" value="ECO:0007669"/>
    <property type="project" value="InterPro"/>
</dbReference>
<evidence type="ECO:0008006" key="10">
    <source>
        <dbReference type="Google" id="ProtNLM"/>
    </source>
</evidence>
<dbReference type="SUPFAM" id="SSF54786">
    <property type="entry name" value="YcfA/nrd intein domain"/>
    <property type="match status" value="1"/>
</dbReference>
<organism evidence="8 9">
    <name type="scientific">Candidatus Portnoybacteria bacterium CG23_combo_of_CG06-09_8_20_14_all_37_13</name>
    <dbReference type="NCBI Taxonomy" id="1974819"/>
    <lineage>
        <taxon>Bacteria</taxon>
        <taxon>Candidatus Portnoyibacteriota</taxon>
    </lineage>
</organism>
<dbReference type="PANTHER" id="PTHR34873">
    <property type="entry name" value="SSR1766 PROTEIN"/>
    <property type="match status" value="1"/>
</dbReference>
<evidence type="ECO:0000256" key="3">
    <source>
        <dbReference type="ARBA" id="ARBA00022722"/>
    </source>
</evidence>
<comment type="similarity">
    <text evidence="1">Belongs to the HicA mRNA interferase family.</text>
</comment>
<dbReference type="GO" id="GO:0004519">
    <property type="term" value="F:endonuclease activity"/>
    <property type="evidence" value="ECO:0007669"/>
    <property type="project" value="UniProtKB-KW"/>
</dbReference>
<proteinExistence type="inferred from homology"/>
<evidence type="ECO:0000256" key="7">
    <source>
        <dbReference type="ARBA" id="ARBA00023016"/>
    </source>
</evidence>
<evidence type="ECO:0000256" key="6">
    <source>
        <dbReference type="ARBA" id="ARBA00022884"/>
    </source>
</evidence>
<dbReference type="InterPro" id="IPR038570">
    <property type="entry name" value="HicA_sf"/>
</dbReference>
<keyword evidence="6" id="KW-0694">RNA-binding</keyword>
<dbReference type="InterPro" id="IPR012933">
    <property type="entry name" value="HicA_mRNA_interferase"/>
</dbReference>
<sequence>MKLPTIKPKKVIQKLQKAGFVVDRQRGSHVVLFNKQNKKFVVVAYHNKDLKKGTIRNIIKQAGLTIEEFNKL</sequence>
<evidence type="ECO:0000256" key="4">
    <source>
        <dbReference type="ARBA" id="ARBA00022759"/>
    </source>
</evidence>
<evidence type="ECO:0000313" key="9">
    <source>
        <dbReference type="Proteomes" id="UP000231480"/>
    </source>
</evidence>
<accession>A0A2G9YDE5</accession>
<evidence type="ECO:0000256" key="2">
    <source>
        <dbReference type="ARBA" id="ARBA00022649"/>
    </source>
</evidence>
<dbReference type="Pfam" id="PF07927">
    <property type="entry name" value="HicA_toxin"/>
    <property type="match status" value="1"/>
</dbReference>
<protein>
    <recommendedName>
        <fullName evidence="10">Addiction module toxin, HicA family</fullName>
    </recommendedName>
</protein>
<dbReference type="GO" id="GO:0016787">
    <property type="term" value="F:hydrolase activity"/>
    <property type="evidence" value="ECO:0007669"/>
    <property type="project" value="UniProtKB-KW"/>
</dbReference>